<keyword evidence="2" id="KW-0560">Oxidoreductase</keyword>
<dbReference type="InterPro" id="IPR036291">
    <property type="entry name" value="NAD(P)-bd_dom_sf"/>
</dbReference>
<comment type="caution">
    <text evidence="4">The sequence shown here is derived from an EMBL/GenBank/DDBJ whole genome shotgun (WGS) entry which is preliminary data.</text>
</comment>
<dbReference type="InterPro" id="IPR002347">
    <property type="entry name" value="SDR_fam"/>
</dbReference>
<dbReference type="SUPFAM" id="SSF51735">
    <property type="entry name" value="NAD(P)-binding Rossmann-fold domains"/>
    <property type="match status" value="1"/>
</dbReference>
<dbReference type="InterPro" id="IPR051911">
    <property type="entry name" value="SDR_oxidoreductase"/>
</dbReference>
<dbReference type="AlphaFoldDB" id="A0A6A0B7F2"/>
<dbReference type="GO" id="GO:0016491">
    <property type="term" value="F:oxidoreductase activity"/>
    <property type="evidence" value="ECO:0007669"/>
    <property type="project" value="UniProtKB-KW"/>
</dbReference>
<evidence type="ECO:0000313" key="4">
    <source>
        <dbReference type="EMBL" id="GFH40421.1"/>
    </source>
</evidence>
<evidence type="ECO:0000313" key="5">
    <source>
        <dbReference type="Proteomes" id="UP000475928"/>
    </source>
</evidence>
<evidence type="ECO:0000256" key="2">
    <source>
        <dbReference type="ARBA" id="ARBA00023002"/>
    </source>
</evidence>
<name>A0A6A0B7F2_9LACT</name>
<proteinExistence type="inferred from homology"/>
<sequence length="299" mass="32945">MQADCKPKNREGIKMINKKVWLVTGTSSGFGRKLVEALLARDYAVVATARKLADIADFNKYDDVLTTTLEVTNHDDVLRVVAEAVDRFGKIDVLVNNAGWGYFGNIEESDETTVRAMFETNFWGLSDMTRAVLPVMREQRSGHILNLTSIAGIVGSPAFGYYNATKHAVEGWSKALAQEVAPLGIKVTNIEPGPFRTDWAGRSHISAERTISDYDGGAAEKHKALTESISGKQTGSPELAALAMIKIATIKNPPLHFLAGQNAWQRAHDQLDKLNADFDTWQGVTNHLDYGDEAYWADF</sequence>
<dbReference type="PANTHER" id="PTHR43976">
    <property type="entry name" value="SHORT CHAIN DEHYDROGENASE"/>
    <property type="match status" value="1"/>
</dbReference>
<comment type="similarity">
    <text evidence="1 3">Belongs to the short-chain dehydrogenases/reductases (SDR) family.</text>
</comment>
<dbReference type="PANTHER" id="PTHR43976:SF16">
    <property type="entry name" value="SHORT-CHAIN DEHYDROGENASE_REDUCTASE FAMILY PROTEIN"/>
    <property type="match status" value="1"/>
</dbReference>
<dbReference type="NCBIfam" id="NF004824">
    <property type="entry name" value="PRK06180.1"/>
    <property type="match status" value="1"/>
</dbReference>
<dbReference type="InterPro" id="IPR020904">
    <property type="entry name" value="Sc_DH/Rdtase_CS"/>
</dbReference>
<reference evidence="4 5" key="1">
    <citation type="submission" date="2020-02" db="EMBL/GenBank/DDBJ databases">
        <title>Draft genome sequence of Lactococcus sp. Hs20B0-1.</title>
        <authorList>
            <person name="Noda S."/>
            <person name="Yuki M."/>
            <person name="Ohkuma M."/>
        </authorList>
    </citation>
    <scope>NUCLEOTIDE SEQUENCE [LARGE SCALE GENOMIC DNA]</scope>
    <source>
        <strain evidence="4 5">Hs20B0-1</strain>
    </source>
</reference>
<dbReference type="Pfam" id="PF00106">
    <property type="entry name" value="adh_short"/>
    <property type="match status" value="1"/>
</dbReference>
<organism evidence="4 5">
    <name type="scientific">Pseudolactococcus insecticola</name>
    <dbReference type="NCBI Taxonomy" id="2709158"/>
    <lineage>
        <taxon>Bacteria</taxon>
        <taxon>Bacillati</taxon>
        <taxon>Bacillota</taxon>
        <taxon>Bacilli</taxon>
        <taxon>Lactobacillales</taxon>
        <taxon>Streptococcaceae</taxon>
        <taxon>Pseudolactococcus</taxon>
    </lineage>
</organism>
<gene>
    <name evidence="4" type="primary">yphC</name>
    <name evidence="4" type="ORF">Hs20B_08190</name>
</gene>
<keyword evidence="5" id="KW-1185">Reference proteome</keyword>
<accession>A0A6A0B7F2</accession>
<protein>
    <submittedName>
        <fullName evidence="4">Short-chain dehydrogenase/reductase</fullName>
    </submittedName>
</protein>
<dbReference type="EMBL" id="BLLH01000003">
    <property type="protein sequence ID" value="GFH40421.1"/>
    <property type="molecule type" value="Genomic_DNA"/>
</dbReference>
<dbReference type="Gene3D" id="3.40.50.720">
    <property type="entry name" value="NAD(P)-binding Rossmann-like Domain"/>
    <property type="match status" value="1"/>
</dbReference>
<dbReference type="Proteomes" id="UP000475928">
    <property type="component" value="Unassembled WGS sequence"/>
</dbReference>
<dbReference type="PROSITE" id="PS00061">
    <property type="entry name" value="ADH_SHORT"/>
    <property type="match status" value="1"/>
</dbReference>
<dbReference type="PRINTS" id="PR00081">
    <property type="entry name" value="GDHRDH"/>
</dbReference>
<dbReference type="PRINTS" id="PR00080">
    <property type="entry name" value="SDRFAMILY"/>
</dbReference>
<dbReference type="CDD" id="cd05374">
    <property type="entry name" value="17beta-HSD-like_SDR_c"/>
    <property type="match status" value="1"/>
</dbReference>
<evidence type="ECO:0000256" key="1">
    <source>
        <dbReference type="ARBA" id="ARBA00006484"/>
    </source>
</evidence>
<evidence type="ECO:0000256" key="3">
    <source>
        <dbReference type="RuleBase" id="RU000363"/>
    </source>
</evidence>